<sequence>MPVKTFQNLTAAMVLADKHICWSTEAKDLIIRFCATTGLCERGLNADLLRVLMVQLNFTHPDKEVYRSLAKKVIGFIKRNVNEKTMKPALTTTKIGTAARMAPYRVQWKQYAVDWAADTSKTDLLKNHDGPAGVKIEDLAVGLTVEFPWISEKMLEEVVVEEVFANEHAPEFLPERFRAAAQTTAAPTANPLTANAQTVNVPATTTSTAHGNIPTTTTANGISNAPAPSVSTLPSLLDSRWAPNAAQIDLATQQRDLANQQSAIALQQRNLASAQAQLDADRTALAEKEAMFHAAEAKRRQTSYLDPLINGLSQALGHKDSDALKQYLECDVDGTVGRLSEWIVAGQETEKVIEDLEEEKQGLRKEVGSLEDENAELKKEVEELKTMMAGASVQCGGLVLDADATDEEEEQVVLPLMRRRGLPPLSKIAAGVGKRGTKGRERALA</sequence>
<dbReference type="Gene3D" id="1.20.5.1160">
    <property type="entry name" value="Vasodilator-stimulated phosphoprotein"/>
    <property type="match status" value="1"/>
</dbReference>
<dbReference type="AlphaFoldDB" id="A0A9W7SQQ5"/>
<evidence type="ECO:0000313" key="3">
    <source>
        <dbReference type="EMBL" id="KAH9827026.1"/>
    </source>
</evidence>
<dbReference type="EMBL" id="RIBY02001923">
    <property type="protein sequence ID" value="KAH9827026.1"/>
    <property type="molecule type" value="Genomic_DNA"/>
</dbReference>
<feature type="coiled-coil region" evidence="1">
    <location>
        <begin position="346"/>
        <end position="394"/>
    </location>
</feature>
<evidence type="ECO:0000313" key="4">
    <source>
        <dbReference type="Proteomes" id="UP001138500"/>
    </source>
</evidence>
<reference evidence="3 4" key="2">
    <citation type="journal article" date="2021" name="Curr. Genet.">
        <title>Genetic response to nitrogen starvation in the aggressive Eucalyptus foliar pathogen Teratosphaeria destructans.</title>
        <authorList>
            <person name="Havenga M."/>
            <person name="Wingfield B.D."/>
            <person name="Wingfield M.J."/>
            <person name="Dreyer L.L."/>
            <person name="Roets F."/>
            <person name="Aylward J."/>
        </authorList>
    </citation>
    <scope>NUCLEOTIDE SEQUENCE [LARGE SCALE GENOMIC DNA]</scope>
    <source>
        <strain evidence="3">CMW44962</strain>
    </source>
</reference>
<feature type="region of interest" description="Disordered" evidence="2">
    <location>
        <begin position="205"/>
        <end position="229"/>
    </location>
</feature>
<evidence type="ECO:0000256" key="1">
    <source>
        <dbReference type="SAM" id="Coils"/>
    </source>
</evidence>
<evidence type="ECO:0000256" key="2">
    <source>
        <dbReference type="SAM" id="MobiDB-lite"/>
    </source>
</evidence>
<proteinExistence type="predicted"/>
<gene>
    <name evidence="3" type="ORF">Tdes44962_MAKER03133</name>
</gene>
<keyword evidence="4" id="KW-1185">Reference proteome</keyword>
<accession>A0A9W7SQQ5</accession>
<name>A0A9W7SQQ5_9PEZI</name>
<comment type="caution">
    <text evidence="3">The sequence shown here is derived from an EMBL/GenBank/DDBJ whole genome shotgun (WGS) entry which is preliminary data.</text>
</comment>
<dbReference type="Proteomes" id="UP001138500">
    <property type="component" value="Unassembled WGS sequence"/>
</dbReference>
<feature type="compositionally biased region" description="Polar residues" evidence="2">
    <location>
        <begin position="205"/>
        <end position="223"/>
    </location>
</feature>
<keyword evidence="1" id="KW-0175">Coiled coil</keyword>
<protein>
    <submittedName>
        <fullName evidence="3">Uncharacterized protein</fullName>
    </submittedName>
</protein>
<organism evidence="3 4">
    <name type="scientific">Teratosphaeria destructans</name>
    <dbReference type="NCBI Taxonomy" id="418781"/>
    <lineage>
        <taxon>Eukaryota</taxon>
        <taxon>Fungi</taxon>
        <taxon>Dikarya</taxon>
        <taxon>Ascomycota</taxon>
        <taxon>Pezizomycotina</taxon>
        <taxon>Dothideomycetes</taxon>
        <taxon>Dothideomycetidae</taxon>
        <taxon>Mycosphaerellales</taxon>
        <taxon>Teratosphaeriaceae</taxon>
        <taxon>Teratosphaeria</taxon>
    </lineage>
</organism>
<reference evidence="3 4" key="1">
    <citation type="journal article" date="2018" name="IMA Fungus">
        <title>IMA Genome-F 10: Nine draft genome sequences of Claviceps purpurea s.lat., including C. arundinis, C. humidiphila, and C. cf. spartinae, pseudomolecules for the pitch canker pathogen Fusarium circinatum, draft genome of Davidsoniella eucalypti, Grosmannia galeiformis, Quambalaria eucalypti, and Teratosphaeria destructans.</title>
        <authorList>
            <person name="Wingfield B.D."/>
            <person name="Liu M."/>
            <person name="Nguyen H.D."/>
            <person name="Lane F.A."/>
            <person name="Morgan S.W."/>
            <person name="De Vos L."/>
            <person name="Wilken P.M."/>
            <person name="Duong T.A."/>
            <person name="Aylward J."/>
            <person name="Coetzee M.P."/>
            <person name="Dadej K."/>
            <person name="De Beer Z.W."/>
            <person name="Findlay W."/>
            <person name="Havenga M."/>
            <person name="Kolarik M."/>
            <person name="Menzies J.G."/>
            <person name="Naidoo K."/>
            <person name="Pochopski O."/>
            <person name="Shoukouhi P."/>
            <person name="Santana Q.C."/>
            <person name="Seifert K.A."/>
            <person name="Soal N."/>
            <person name="Steenkamp E.T."/>
            <person name="Tatham C.T."/>
            <person name="van der Nest M.A."/>
            <person name="Wingfield M.J."/>
        </authorList>
    </citation>
    <scope>NUCLEOTIDE SEQUENCE [LARGE SCALE GENOMIC DNA]</scope>
    <source>
        <strain evidence="3">CMW44962</strain>
    </source>
</reference>